<evidence type="ECO:0000256" key="5">
    <source>
        <dbReference type="ARBA" id="ARBA00022801"/>
    </source>
</evidence>
<dbReference type="SUPFAM" id="SSF51445">
    <property type="entry name" value="(Trans)glycosidases"/>
    <property type="match status" value="1"/>
</dbReference>
<evidence type="ECO:0000259" key="7">
    <source>
        <dbReference type="Pfam" id="PF00933"/>
    </source>
</evidence>
<dbReference type="SUPFAM" id="SSF52279">
    <property type="entry name" value="Beta-D-glucan exohydrolase, C-terminal domain"/>
    <property type="match status" value="1"/>
</dbReference>
<dbReference type="EMBL" id="JANLCJ010000008">
    <property type="protein sequence ID" value="MCS5735723.1"/>
    <property type="molecule type" value="Genomic_DNA"/>
</dbReference>
<feature type="domain" description="Glycoside hydrolase family 3 C-terminal" evidence="8">
    <location>
        <begin position="447"/>
        <end position="586"/>
    </location>
</feature>
<dbReference type="PANTHER" id="PTHR30620">
    <property type="entry name" value="PERIPLASMIC BETA-GLUCOSIDASE-RELATED"/>
    <property type="match status" value="1"/>
</dbReference>
<comment type="catalytic activity">
    <reaction evidence="1">
        <text>Hydrolysis of terminal, non-reducing beta-D-glucosyl residues with release of beta-D-glucose.</text>
        <dbReference type="EC" id="3.2.1.21"/>
    </reaction>
</comment>
<evidence type="ECO:0000313" key="9">
    <source>
        <dbReference type="EMBL" id="MCS5735723.1"/>
    </source>
</evidence>
<dbReference type="InterPro" id="IPR036881">
    <property type="entry name" value="Glyco_hydro_3_C_sf"/>
</dbReference>
<dbReference type="Proteomes" id="UP001165586">
    <property type="component" value="Unassembled WGS sequence"/>
</dbReference>
<evidence type="ECO:0000256" key="3">
    <source>
        <dbReference type="ARBA" id="ARBA00012744"/>
    </source>
</evidence>
<evidence type="ECO:0000256" key="6">
    <source>
        <dbReference type="ARBA" id="ARBA00023295"/>
    </source>
</evidence>
<keyword evidence="5 9" id="KW-0378">Hydrolase</keyword>
<evidence type="ECO:0000259" key="8">
    <source>
        <dbReference type="Pfam" id="PF01915"/>
    </source>
</evidence>
<proteinExistence type="inferred from homology"/>
<protein>
    <recommendedName>
        <fullName evidence="3">beta-glucosidase</fullName>
        <ecNumber evidence="3">3.2.1.21</ecNumber>
    </recommendedName>
</protein>
<sequence length="589" mass="64262">MPRTIDYPWQDALLSPEQRADDLVARLDLADKAGQLFHQITAVADIHEAHPVFEFPSLASMITTRRMTHFNLSGAAPTGREFAAWHNAVQEFAARTGAGIPVTFSTDPRHAFTDNPGTAMIAGPFSQWPETLGLAATRDEELVGRFADIARREYLAVGIRTALHPQVDLATEPRWSRGSATFGEDAELTMRLTRAYIRGFQGDVFGAASVSTMTKHFPGAGPQKDGDDAHFAYGREQVYPGGMFKHHLEPFGAAIDAGTRQMMPYYGMPVGTEYEEVGFAFNKTIITSLLREQLGFEGVVCTDWGLITDAVIFGHPFPARAWGVEHLSREERMLRLLEAGVDQFGGELCTEILLSLVADGRVAESRLDVSVRRLLIEKFALGLFDAPFVDVNDAVIVGSEEFRAAGYAAQQASVTVLRDRPVGNEVSTLPLKRGIRLYVEGLAPESVAAYAELVKDPSEADAAILRLSAPYETRGEGFESFFHNGSLDFAPETVKHVETVARSLPTIVDVYLDRPAILAPIDAVASGLVATYGCADSALLDVLFGAAPTRAQLPFDLPRSMAAIETSREDVPFDTENPLYRFGHGIALN</sequence>
<dbReference type="Gene3D" id="3.40.50.1700">
    <property type="entry name" value="Glycoside hydrolase family 3 C-terminal domain"/>
    <property type="match status" value="1"/>
</dbReference>
<reference evidence="9" key="1">
    <citation type="submission" date="2022-08" db="EMBL/GenBank/DDBJ databases">
        <authorList>
            <person name="Deng Y."/>
            <person name="Han X.-F."/>
            <person name="Zhang Y.-Q."/>
        </authorList>
    </citation>
    <scope>NUCLEOTIDE SEQUENCE</scope>
    <source>
        <strain evidence="9">CPCC 203386</strain>
    </source>
</reference>
<evidence type="ECO:0000313" key="10">
    <source>
        <dbReference type="Proteomes" id="UP001165586"/>
    </source>
</evidence>
<dbReference type="RefSeq" id="WP_259540714.1">
    <property type="nucleotide sequence ID" value="NZ_JANLCJ010000008.1"/>
</dbReference>
<keyword evidence="10" id="KW-1185">Reference proteome</keyword>
<dbReference type="InterPro" id="IPR017853">
    <property type="entry name" value="GH"/>
</dbReference>
<dbReference type="Pfam" id="PF01915">
    <property type="entry name" value="Glyco_hydro_3_C"/>
    <property type="match status" value="1"/>
</dbReference>
<dbReference type="Gene3D" id="3.20.20.300">
    <property type="entry name" value="Glycoside hydrolase, family 3, N-terminal domain"/>
    <property type="match status" value="1"/>
</dbReference>
<dbReference type="InterPro" id="IPR036962">
    <property type="entry name" value="Glyco_hydro_3_N_sf"/>
</dbReference>
<evidence type="ECO:0000256" key="4">
    <source>
        <dbReference type="ARBA" id="ARBA00022729"/>
    </source>
</evidence>
<comment type="similarity">
    <text evidence="2">Belongs to the glycosyl hydrolase 3 family.</text>
</comment>
<dbReference type="PRINTS" id="PR00133">
    <property type="entry name" value="GLHYDRLASE3"/>
</dbReference>
<accession>A0ABT2H732</accession>
<evidence type="ECO:0000256" key="1">
    <source>
        <dbReference type="ARBA" id="ARBA00000448"/>
    </source>
</evidence>
<gene>
    <name evidence="9" type="ORF">N1032_18440</name>
</gene>
<keyword evidence="6" id="KW-0326">Glycosidase</keyword>
<feature type="domain" description="Glycoside hydrolase family 3 N-terminal" evidence="7">
    <location>
        <begin position="84"/>
        <end position="375"/>
    </location>
</feature>
<evidence type="ECO:0000256" key="2">
    <source>
        <dbReference type="ARBA" id="ARBA00005336"/>
    </source>
</evidence>
<dbReference type="PANTHER" id="PTHR30620:SF16">
    <property type="entry name" value="LYSOSOMAL BETA GLUCOSIDASE"/>
    <property type="match status" value="1"/>
</dbReference>
<dbReference type="Pfam" id="PF00933">
    <property type="entry name" value="Glyco_hydro_3"/>
    <property type="match status" value="1"/>
</dbReference>
<dbReference type="InterPro" id="IPR002772">
    <property type="entry name" value="Glyco_hydro_3_C"/>
</dbReference>
<comment type="caution">
    <text evidence="9">The sequence shown here is derived from an EMBL/GenBank/DDBJ whole genome shotgun (WGS) entry which is preliminary data.</text>
</comment>
<dbReference type="InterPro" id="IPR051915">
    <property type="entry name" value="Cellulose_Degrad_GH3"/>
</dbReference>
<keyword evidence="4" id="KW-0732">Signal</keyword>
<organism evidence="9 10">
    <name type="scientific">Herbiconiux daphne</name>
    <dbReference type="NCBI Taxonomy" id="2970914"/>
    <lineage>
        <taxon>Bacteria</taxon>
        <taxon>Bacillati</taxon>
        <taxon>Actinomycetota</taxon>
        <taxon>Actinomycetes</taxon>
        <taxon>Micrococcales</taxon>
        <taxon>Microbacteriaceae</taxon>
        <taxon>Herbiconiux</taxon>
    </lineage>
</organism>
<dbReference type="InterPro" id="IPR001764">
    <property type="entry name" value="Glyco_hydro_3_N"/>
</dbReference>
<dbReference type="GO" id="GO:0016787">
    <property type="term" value="F:hydrolase activity"/>
    <property type="evidence" value="ECO:0007669"/>
    <property type="project" value="UniProtKB-KW"/>
</dbReference>
<name>A0ABT2H732_9MICO</name>
<dbReference type="EC" id="3.2.1.21" evidence="3"/>